<evidence type="ECO:0000256" key="1">
    <source>
        <dbReference type="SAM" id="Phobius"/>
    </source>
</evidence>
<evidence type="ECO:0000313" key="2">
    <source>
        <dbReference type="EMBL" id="GLR72542.1"/>
    </source>
</evidence>
<dbReference type="CDD" id="cd05483">
    <property type="entry name" value="retropepsin_like_bacteria"/>
    <property type="match status" value="1"/>
</dbReference>
<dbReference type="EMBL" id="BSOT01000011">
    <property type="protein sequence ID" value="GLR72542.1"/>
    <property type="molecule type" value="Genomic_DNA"/>
</dbReference>
<feature type="transmembrane region" description="Helical" evidence="1">
    <location>
        <begin position="15"/>
        <end position="36"/>
    </location>
</feature>
<evidence type="ECO:0008006" key="4">
    <source>
        <dbReference type="Google" id="ProtNLM"/>
    </source>
</evidence>
<dbReference type="InterPro" id="IPR011969">
    <property type="entry name" value="Clan_AA_Asp_peptidase_C"/>
</dbReference>
<evidence type="ECO:0000313" key="3">
    <source>
        <dbReference type="Proteomes" id="UP001156601"/>
    </source>
</evidence>
<keyword evidence="1" id="KW-0472">Membrane</keyword>
<dbReference type="InterPro" id="IPR034122">
    <property type="entry name" value="Retropepsin-like_bacterial"/>
</dbReference>
<reference evidence="2" key="2">
    <citation type="submission" date="2023-01" db="EMBL/GenBank/DDBJ databases">
        <title>Draft genome sequence of Agaribacter marinus strain NBRC 110023.</title>
        <authorList>
            <person name="Sun Q."/>
            <person name="Mori K."/>
        </authorList>
    </citation>
    <scope>NUCLEOTIDE SEQUENCE</scope>
    <source>
        <strain evidence="2">NBRC 110023</strain>
    </source>
</reference>
<reference evidence="2" key="1">
    <citation type="journal article" date="2014" name="Int. J. Syst. Evol. Microbiol.">
        <title>Complete genome sequence of Corynebacterium casei LMG S-19264T (=DSM 44701T), isolated from a smear-ripened cheese.</title>
        <authorList>
            <consortium name="US DOE Joint Genome Institute (JGI-PGF)"/>
            <person name="Walter F."/>
            <person name="Albersmeier A."/>
            <person name="Kalinowski J."/>
            <person name="Ruckert C."/>
        </authorList>
    </citation>
    <scope>NUCLEOTIDE SEQUENCE</scope>
    <source>
        <strain evidence="2">NBRC 110023</strain>
    </source>
</reference>
<comment type="caution">
    <text evidence="2">The sequence shown here is derived from an EMBL/GenBank/DDBJ whole genome shotgun (WGS) entry which is preliminary data.</text>
</comment>
<keyword evidence="1" id="KW-1133">Transmembrane helix</keyword>
<name>A0AA37WJU0_9ALTE</name>
<dbReference type="RefSeq" id="WP_284218955.1">
    <property type="nucleotide sequence ID" value="NZ_BSOT01000011.1"/>
</dbReference>
<keyword evidence="1" id="KW-0812">Transmembrane</keyword>
<sequence length="173" mass="19044">MQENQTDDASKFGRWMLWAVWLLIFGLLIYFFSGFIERKYNPNQSPSSSTSGGVTEVILKQNNMGHYVTNGFINGEPVTFLLDTGATSVTVGAHLGKKLGLSAGQRFNAQTANGIVTVASTTINELRIGDIRLLDVEANLNPGMKQNEILLGMSALKRLELVQRGDTLMIRSY</sequence>
<dbReference type="Proteomes" id="UP001156601">
    <property type="component" value="Unassembled WGS sequence"/>
</dbReference>
<accession>A0AA37WJU0</accession>
<organism evidence="2 3">
    <name type="scientific">Agaribacter marinus</name>
    <dbReference type="NCBI Taxonomy" id="1431249"/>
    <lineage>
        <taxon>Bacteria</taxon>
        <taxon>Pseudomonadati</taxon>
        <taxon>Pseudomonadota</taxon>
        <taxon>Gammaproteobacteria</taxon>
        <taxon>Alteromonadales</taxon>
        <taxon>Alteromonadaceae</taxon>
        <taxon>Agaribacter</taxon>
    </lineage>
</organism>
<protein>
    <recommendedName>
        <fullName evidence="4">Aspartyl protease</fullName>
    </recommendedName>
</protein>
<gene>
    <name evidence="2" type="ORF">GCM10007852_34500</name>
</gene>
<dbReference type="Pfam" id="PF13975">
    <property type="entry name" value="gag-asp_proteas"/>
    <property type="match status" value="1"/>
</dbReference>
<proteinExistence type="predicted"/>
<dbReference type="InterPro" id="IPR021109">
    <property type="entry name" value="Peptidase_aspartic_dom_sf"/>
</dbReference>
<keyword evidence="3" id="KW-1185">Reference proteome</keyword>
<dbReference type="NCBIfam" id="TIGR02281">
    <property type="entry name" value="clan_AA_DTGA"/>
    <property type="match status" value="1"/>
</dbReference>
<dbReference type="AlphaFoldDB" id="A0AA37WJU0"/>
<dbReference type="SUPFAM" id="SSF50630">
    <property type="entry name" value="Acid proteases"/>
    <property type="match status" value="1"/>
</dbReference>
<dbReference type="Gene3D" id="2.40.70.10">
    <property type="entry name" value="Acid Proteases"/>
    <property type="match status" value="1"/>
</dbReference>